<dbReference type="InterPro" id="IPR042196">
    <property type="entry name" value="FHIPEP_4"/>
</dbReference>
<evidence type="ECO:0000256" key="7">
    <source>
        <dbReference type="RuleBase" id="RU364093"/>
    </source>
</evidence>
<dbReference type="InterPro" id="IPR042193">
    <property type="entry name" value="FHIPEP_3"/>
</dbReference>
<proteinExistence type="inferred from homology"/>
<keyword evidence="5 7" id="KW-1133">Transmembrane helix</keyword>
<dbReference type="InterPro" id="IPR042194">
    <property type="entry name" value="FHIPEP_1"/>
</dbReference>
<feature type="transmembrane region" description="Helical" evidence="7">
    <location>
        <begin position="45"/>
        <end position="63"/>
    </location>
</feature>
<keyword evidence="7" id="KW-1006">Bacterial flagellum protein export</keyword>
<evidence type="ECO:0000256" key="6">
    <source>
        <dbReference type="ARBA" id="ARBA00023136"/>
    </source>
</evidence>
<keyword evidence="7" id="KW-1005">Bacterial flagellum biogenesis</keyword>
<evidence type="ECO:0000256" key="1">
    <source>
        <dbReference type="ARBA" id="ARBA00004651"/>
    </source>
</evidence>
<dbReference type="GO" id="GO:0009306">
    <property type="term" value="P:protein secretion"/>
    <property type="evidence" value="ECO:0007669"/>
    <property type="project" value="InterPro"/>
</dbReference>
<dbReference type="Pfam" id="PF00771">
    <property type="entry name" value="FHIPEP"/>
    <property type="match status" value="1"/>
</dbReference>
<keyword evidence="3 7" id="KW-1003">Cell membrane</keyword>
<reference evidence="8" key="1">
    <citation type="submission" date="2006-08" db="EMBL/GenBank/DDBJ databases">
        <title>Complete sequence of Chromosome1 of Shewanella sp. MR-7.</title>
        <authorList>
            <consortium name="US DOE Joint Genome Institute"/>
            <person name="Copeland A."/>
            <person name="Lucas S."/>
            <person name="Lapidus A."/>
            <person name="Barry K."/>
            <person name="Detter J.C."/>
            <person name="Glavina del Rio T."/>
            <person name="Hammon N."/>
            <person name="Israni S."/>
            <person name="Dalin E."/>
            <person name="Tice H."/>
            <person name="Pitluck S."/>
            <person name="Kiss H."/>
            <person name="Brettin T."/>
            <person name="Bruce D."/>
            <person name="Han C."/>
            <person name="Tapia R."/>
            <person name="Gilna P."/>
            <person name="Schmutz J."/>
            <person name="Larimer F."/>
            <person name="Land M."/>
            <person name="Hauser L."/>
            <person name="Kyrpides N."/>
            <person name="Mikhailova N."/>
            <person name="Nealson K."/>
            <person name="Konstantinidis K."/>
            <person name="Klappenbach J."/>
            <person name="Tiedje J."/>
            <person name="Richardson P."/>
        </authorList>
    </citation>
    <scope>NUCLEOTIDE SEQUENCE</scope>
    <source>
        <strain evidence="8">MR-7</strain>
    </source>
</reference>
<keyword evidence="8" id="KW-0969">Cilium</keyword>
<keyword evidence="7" id="KW-0813">Transport</keyword>
<keyword evidence="4 7" id="KW-0812">Transmembrane</keyword>
<feature type="transmembrane region" description="Helical" evidence="7">
    <location>
        <begin position="208"/>
        <end position="228"/>
    </location>
</feature>
<feature type="transmembrane region" description="Helical" evidence="7">
    <location>
        <begin position="21"/>
        <end position="39"/>
    </location>
</feature>
<comment type="function">
    <text evidence="7">Required for formation of the rod structure of the flagellar apparatus. Together with FliI and FliH, may constitute the export apparatus of flagellin.</text>
</comment>
<dbReference type="PANTHER" id="PTHR30161">
    <property type="entry name" value="FLAGELLAR EXPORT PROTEIN, MEMBRANE FLHA SUBUNIT-RELATED"/>
    <property type="match status" value="1"/>
</dbReference>
<feature type="transmembrane region" description="Helical" evidence="7">
    <location>
        <begin position="70"/>
        <end position="87"/>
    </location>
</feature>
<evidence type="ECO:0000256" key="3">
    <source>
        <dbReference type="ARBA" id="ARBA00022475"/>
    </source>
</evidence>
<feature type="transmembrane region" description="Helical" evidence="7">
    <location>
        <begin position="122"/>
        <end position="140"/>
    </location>
</feature>
<dbReference type="PIRSF" id="PIRSF005419">
    <property type="entry name" value="FlhA"/>
    <property type="match status" value="1"/>
</dbReference>
<protein>
    <recommendedName>
        <fullName evidence="7">Flagellar biosynthesis protein FlhA</fullName>
    </recommendedName>
</protein>
<dbReference type="PANTHER" id="PTHR30161:SF1">
    <property type="entry name" value="FLAGELLAR BIOSYNTHESIS PROTEIN FLHA-RELATED"/>
    <property type="match status" value="1"/>
</dbReference>
<dbReference type="PROSITE" id="PS00994">
    <property type="entry name" value="FHIPEP"/>
    <property type="match status" value="1"/>
</dbReference>
<dbReference type="Gene3D" id="1.10.8.540">
    <property type="entry name" value="FHIPEP family, domain 3"/>
    <property type="match status" value="1"/>
</dbReference>
<dbReference type="Gene3D" id="3.40.50.12790">
    <property type="entry name" value="FHIPEP family, domain 4"/>
    <property type="match status" value="1"/>
</dbReference>
<dbReference type="InterPro" id="IPR025505">
    <property type="entry name" value="FHIPEP_CS"/>
</dbReference>
<dbReference type="PRINTS" id="PR00949">
    <property type="entry name" value="TYPE3IMAPROT"/>
</dbReference>
<dbReference type="InterPro" id="IPR001712">
    <property type="entry name" value="T3SS_FHIPEP"/>
</dbReference>
<keyword evidence="8" id="KW-0966">Cell projection</keyword>
<dbReference type="Gene3D" id="3.40.30.60">
    <property type="entry name" value="FHIPEP family, domain 1"/>
    <property type="match status" value="1"/>
</dbReference>
<dbReference type="EMBL" id="CP000444">
    <property type="protein sequence ID" value="ABI42362.1"/>
    <property type="molecule type" value="Genomic_DNA"/>
</dbReference>
<evidence type="ECO:0000256" key="2">
    <source>
        <dbReference type="ARBA" id="ARBA00008835"/>
    </source>
</evidence>
<comment type="subcellular location">
    <subcellularLocation>
        <location evidence="1 7">Cell membrane</location>
        <topology evidence="1 7">Multi-pass membrane protein</topology>
    </subcellularLocation>
</comment>
<dbReference type="HOGENOM" id="CLU_015346_3_0_6"/>
<feature type="transmembrane region" description="Helical" evidence="7">
    <location>
        <begin position="310"/>
        <end position="327"/>
    </location>
</feature>
<keyword evidence="7" id="KW-0653">Protein transport</keyword>
<sequence>MDVKASLGQVKQLKLSSFKGIGTPMLVLAALAMIVLPIPPFLLDVLFSFNIALALIVLLVAIYTDRPLDFAAFPTVLLVATLLRLALNVASTRVVLLEGHNGGDAAGKVIEAFGSVVIGGNYAVGLVVFIILIIINFAVVTKGAGRIAEVSARFTLDAMPGKQMAIDADLNAGIINQDQARTRRAEVTREADFYGAMDGASKFVKGDAIAGIMILVINILGGFIIGIVQHGLTFSQAVEIYTLLTIGDGLVAQIPGLLLSIAAALMVTRQNESGDMGQMLISQMFDSHKSLSIAAGVLFVMGIVPGMPHMAFLSFAVITGGAAYFIFKRNEAKRAKALEQVKTGPAERAEREPKELSWDDVHHVDTIGLEVGYRLIPLVDKGQGGELLSRIKGVRKKLSQELGFLVPAVHIRDNLDLSPNAYRISLMGVVVGEADIRHDCELAINPGQVYGKLDGIETRDPAFGLEAVWIAPELREHAQTLGYTVVDAATVVATHISQILTNNAAKLLGYEEVQQLMDMLAKHSPKLVDGFIPDVMPLGNVVKVMQNLLNEGVSVRDLRTIVQTLLEYGTKSNDTEVLTAAVRIALKRMIVQEISGPELEIPVITLAPELEQMLHQSMQATGGDGPNIEPGLAERMQQSLADAAQKQEMVGQPAILLTSGMLRATLSRFVKYTIPNLRVISYQEIPDEKQIRIVSAVGQ</sequence>
<comment type="similarity">
    <text evidence="2 7">Belongs to the FHIPEP (flagella/HR/invasion proteins export pore) family.</text>
</comment>
<evidence type="ECO:0000256" key="4">
    <source>
        <dbReference type="ARBA" id="ARBA00022692"/>
    </source>
</evidence>
<dbReference type="NCBIfam" id="TIGR01398">
    <property type="entry name" value="FlhA"/>
    <property type="match status" value="1"/>
</dbReference>
<accession>Q0HWZ3</accession>
<dbReference type="InterPro" id="IPR006301">
    <property type="entry name" value="FlhA"/>
</dbReference>
<name>Q0HWZ3_SHESR</name>
<feature type="transmembrane region" description="Helical" evidence="7">
    <location>
        <begin position="288"/>
        <end position="304"/>
    </location>
</feature>
<evidence type="ECO:0000256" key="5">
    <source>
        <dbReference type="ARBA" id="ARBA00022989"/>
    </source>
</evidence>
<dbReference type="AlphaFoldDB" id="Q0HWZ3"/>
<dbReference type="KEGG" id="shm:Shewmr7_1363"/>
<keyword evidence="6 7" id="KW-0472">Membrane</keyword>
<evidence type="ECO:0000313" key="8">
    <source>
        <dbReference type="EMBL" id="ABI42362.1"/>
    </source>
</evidence>
<dbReference type="GO" id="GO:0044780">
    <property type="term" value="P:bacterial-type flagellum assembly"/>
    <property type="evidence" value="ECO:0007669"/>
    <property type="project" value="InterPro"/>
</dbReference>
<organism evidence="8">
    <name type="scientific">Shewanella sp. (strain MR-7)</name>
    <dbReference type="NCBI Taxonomy" id="60481"/>
    <lineage>
        <taxon>Bacteria</taxon>
        <taxon>Pseudomonadati</taxon>
        <taxon>Pseudomonadota</taxon>
        <taxon>Gammaproteobacteria</taxon>
        <taxon>Alteromonadales</taxon>
        <taxon>Shewanellaceae</taxon>
        <taxon>Shewanella</taxon>
    </lineage>
</organism>
<gene>
    <name evidence="7" type="primary">flhA</name>
    <name evidence="8" type="ordered locus">Shewmr7_1363</name>
</gene>
<dbReference type="GO" id="GO:0005886">
    <property type="term" value="C:plasma membrane"/>
    <property type="evidence" value="ECO:0007669"/>
    <property type="project" value="UniProtKB-SubCell"/>
</dbReference>
<feature type="transmembrane region" description="Helical" evidence="7">
    <location>
        <begin position="240"/>
        <end position="267"/>
    </location>
</feature>
<keyword evidence="8" id="KW-0282">Flagellum</keyword>